<organism evidence="2 3">
    <name type="scientific">Lactuca virosa</name>
    <dbReference type="NCBI Taxonomy" id="75947"/>
    <lineage>
        <taxon>Eukaryota</taxon>
        <taxon>Viridiplantae</taxon>
        <taxon>Streptophyta</taxon>
        <taxon>Embryophyta</taxon>
        <taxon>Tracheophyta</taxon>
        <taxon>Spermatophyta</taxon>
        <taxon>Magnoliopsida</taxon>
        <taxon>eudicotyledons</taxon>
        <taxon>Gunneridae</taxon>
        <taxon>Pentapetalae</taxon>
        <taxon>asterids</taxon>
        <taxon>campanulids</taxon>
        <taxon>Asterales</taxon>
        <taxon>Asteraceae</taxon>
        <taxon>Cichorioideae</taxon>
        <taxon>Cichorieae</taxon>
        <taxon>Lactucinae</taxon>
        <taxon>Lactuca</taxon>
    </lineage>
</organism>
<gene>
    <name evidence="2" type="ORF">LVIROSA_LOCUS17936</name>
</gene>
<dbReference type="AlphaFoldDB" id="A0AAU9MXU0"/>
<evidence type="ECO:0000313" key="3">
    <source>
        <dbReference type="Proteomes" id="UP001157418"/>
    </source>
</evidence>
<feature type="region of interest" description="Disordered" evidence="1">
    <location>
        <begin position="1"/>
        <end position="106"/>
    </location>
</feature>
<feature type="compositionally biased region" description="Low complexity" evidence="1">
    <location>
        <begin position="1"/>
        <end position="29"/>
    </location>
</feature>
<sequence>MLPTDPVPDDAASASPCAPSGPATPTPCAVCTKPDSLAPSVASPTYESPTVASPGPELESPSGFDSEPTIDPAVETVSESGSLSGSGPASPSAPRPPPPSHPMTTRAKAGIFKPRYHTDLAHLTSHGFFRRFFLLNFIAFISTSFHCIPPSLSLRLRETLNEGFNHLSPSTTCFTLFILSNLKPEVCSPFVCGKSTAHLFRYGSHRLLLRFHIRQLPPSVNASVRRCYFLHHLKTLIHLNDDFENQ</sequence>
<accession>A0AAU9MXU0</accession>
<comment type="caution">
    <text evidence="2">The sequence shown here is derived from an EMBL/GenBank/DDBJ whole genome shotgun (WGS) entry which is preliminary data.</text>
</comment>
<feature type="compositionally biased region" description="Pro residues" evidence="1">
    <location>
        <begin position="91"/>
        <end position="101"/>
    </location>
</feature>
<proteinExistence type="predicted"/>
<protein>
    <submittedName>
        <fullName evidence="2">Uncharacterized protein</fullName>
    </submittedName>
</protein>
<reference evidence="2 3" key="1">
    <citation type="submission" date="2022-01" db="EMBL/GenBank/DDBJ databases">
        <authorList>
            <person name="Xiong W."/>
            <person name="Schranz E."/>
        </authorList>
    </citation>
    <scope>NUCLEOTIDE SEQUENCE [LARGE SCALE GENOMIC DNA]</scope>
</reference>
<evidence type="ECO:0000313" key="2">
    <source>
        <dbReference type="EMBL" id="CAH1431210.1"/>
    </source>
</evidence>
<dbReference type="EMBL" id="CAKMRJ010003334">
    <property type="protein sequence ID" value="CAH1431210.1"/>
    <property type="molecule type" value="Genomic_DNA"/>
</dbReference>
<keyword evidence="3" id="KW-1185">Reference proteome</keyword>
<name>A0AAU9MXU0_9ASTR</name>
<dbReference type="Proteomes" id="UP001157418">
    <property type="component" value="Unassembled WGS sequence"/>
</dbReference>
<feature type="compositionally biased region" description="Polar residues" evidence="1">
    <location>
        <begin position="42"/>
        <end position="51"/>
    </location>
</feature>
<evidence type="ECO:0000256" key="1">
    <source>
        <dbReference type="SAM" id="MobiDB-lite"/>
    </source>
</evidence>
<feature type="compositionally biased region" description="Low complexity" evidence="1">
    <location>
        <begin position="78"/>
        <end position="90"/>
    </location>
</feature>